<protein>
    <recommendedName>
        <fullName evidence="1">ISXO2-like transposase domain-containing protein</fullName>
    </recommendedName>
</protein>
<feature type="domain" description="ISXO2-like transposase" evidence="1">
    <location>
        <begin position="11"/>
        <end position="78"/>
    </location>
</feature>
<proteinExistence type="predicted"/>
<dbReference type="HOGENOM" id="CLU_044348_4_1_1"/>
<reference evidence="2 3" key="2">
    <citation type="submission" date="2014-03" db="EMBL/GenBank/DDBJ databases">
        <title>The Genome Sequence of Anncaliia algerae insect isolate PRA339.</title>
        <authorList>
            <consortium name="The Broad Institute Genome Sequencing Platform"/>
            <consortium name="The Broad Institute Genome Sequencing Center for Infectious Disease"/>
            <person name="Cuomo C."/>
            <person name="Becnel J."/>
            <person name="Sanscrainte N."/>
            <person name="Walker B."/>
            <person name="Young S.K."/>
            <person name="Zeng Q."/>
            <person name="Gargeya S."/>
            <person name="Fitzgerald M."/>
            <person name="Haas B."/>
            <person name="Abouelleil A."/>
            <person name="Alvarado L."/>
            <person name="Arachchi H.M."/>
            <person name="Berlin A.M."/>
            <person name="Chapman S.B."/>
            <person name="Dewar J."/>
            <person name="Goldberg J."/>
            <person name="Griggs A."/>
            <person name="Gujja S."/>
            <person name="Hansen M."/>
            <person name="Howarth C."/>
            <person name="Imamovic A."/>
            <person name="Larimer J."/>
            <person name="McCowan C."/>
            <person name="Murphy C."/>
            <person name="Neiman D."/>
            <person name="Pearson M."/>
            <person name="Priest M."/>
            <person name="Roberts A."/>
            <person name="Saif S."/>
            <person name="Shea T."/>
            <person name="Sisk P."/>
            <person name="Sykes S."/>
            <person name="Wortman J."/>
            <person name="Nusbaum C."/>
            <person name="Birren B."/>
        </authorList>
    </citation>
    <scope>NUCLEOTIDE SEQUENCE [LARGE SCALE GENOMIC DNA]</scope>
    <source>
        <strain evidence="2 3">PRA339</strain>
    </source>
</reference>
<dbReference type="Proteomes" id="UP000030655">
    <property type="component" value="Unassembled WGS sequence"/>
</dbReference>
<organism evidence="2 3">
    <name type="scientific">Anncaliia algerae PRA339</name>
    <dbReference type="NCBI Taxonomy" id="1288291"/>
    <lineage>
        <taxon>Eukaryota</taxon>
        <taxon>Fungi</taxon>
        <taxon>Fungi incertae sedis</taxon>
        <taxon>Microsporidia</taxon>
        <taxon>Tubulinosematoidea</taxon>
        <taxon>Tubulinosematidae</taxon>
        <taxon>Anncaliia</taxon>
    </lineage>
</organism>
<reference evidence="3" key="1">
    <citation type="submission" date="2013-02" db="EMBL/GenBank/DDBJ databases">
        <authorList>
            <consortium name="The Broad Institute Genome Sequencing Platform"/>
            <person name="Cuomo C."/>
            <person name="Becnel J."/>
            <person name="Sanscrainte N."/>
            <person name="Walker B."/>
            <person name="Young S.K."/>
            <person name="Zeng Q."/>
            <person name="Gargeya S."/>
            <person name="Fitzgerald M."/>
            <person name="Haas B."/>
            <person name="Abouelleil A."/>
            <person name="Alvarado L."/>
            <person name="Arachchi H.M."/>
            <person name="Berlin A.M."/>
            <person name="Chapman S.B."/>
            <person name="Dewar J."/>
            <person name="Goldberg J."/>
            <person name="Griggs A."/>
            <person name="Gujja S."/>
            <person name="Hansen M."/>
            <person name="Howarth C."/>
            <person name="Imamovic A."/>
            <person name="Larimer J."/>
            <person name="McCowan C."/>
            <person name="Murphy C."/>
            <person name="Neiman D."/>
            <person name="Pearson M."/>
            <person name="Priest M."/>
            <person name="Roberts A."/>
            <person name="Saif S."/>
            <person name="Shea T."/>
            <person name="Sisk P."/>
            <person name="Sykes S."/>
            <person name="Wortman J."/>
            <person name="Nusbaum C."/>
            <person name="Birren B."/>
        </authorList>
    </citation>
    <scope>NUCLEOTIDE SEQUENCE [LARGE SCALE GENOMIC DNA]</scope>
    <source>
        <strain evidence="3">PRA339</strain>
    </source>
</reference>
<sequence length="79" mass="9423">MVEIDKSKFGKVKYHRGYRVDGVWVFGMVKRIKEKRIVTIAVTDISRENLICLLKKNVRQESIVYRDSFLSYSTLKEYF</sequence>
<evidence type="ECO:0000313" key="2">
    <source>
        <dbReference type="EMBL" id="KCZ80831.1"/>
    </source>
</evidence>
<keyword evidence="3" id="KW-1185">Reference proteome</keyword>
<evidence type="ECO:0000313" key="3">
    <source>
        <dbReference type="Proteomes" id="UP000030655"/>
    </source>
</evidence>
<dbReference type="AlphaFoldDB" id="A0A059F1H5"/>
<accession>A0A059F1H5</accession>
<dbReference type="OrthoDB" id="2193678at2759"/>
<dbReference type="InterPro" id="IPR024445">
    <property type="entry name" value="Tnp_ISXO2-like"/>
</dbReference>
<evidence type="ECO:0000259" key="1">
    <source>
        <dbReference type="Pfam" id="PF12762"/>
    </source>
</evidence>
<dbReference type="VEuPathDB" id="MicrosporidiaDB:H312_01779"/>
<name>A0A059F1H5_9MICR</name>
<dbReference type="Pfam" id="PF12762">
    <property type="entry name" value="DDE_Tnp_IS1595"/>
    <property type="match status" value="1"/>
</dbReference>
<gene>
    <name evidence="2" type="ORF">H312_01779</name>
</gene>
<dbReference type="EMBL" id="KK365161">
    <property type="protein sequence ID" value="KCZ80831.1"/>
    <property type="molecule type" value="Genomic_DNA"/>
</dbReference>